<proteinExistence type="predicted"/>
<accession>A0A1R1PFT3</accession>
<keyword evidence="3" id="KW-1185">Reference proteome</keyword>
<reference evidence="3" key="1">
    <citation type="submission" date="2017-01" db="EMBL/GenBank/DDBJ databases">
        <authorList>
            <person name="Wang Y."/>
            <person name="White M."/>
            <person name="Kvist S."/>
            <person name="Moncalvo J.-M."/>
        </authorList>
    </citation>
    <scope>NUCLEOTIDE SEQUENCE [LARGE SCALE GENOMIC DNA]</scope>
    <source>
        <strain evidence="3">COL-18-3</strain>
    </source>
</reference>
<evidence type="ECO:0000313" key="1">
    <source>
        <dbReference type="EMBL" id="OMH79875.1"/>
    </source>
</evidence>
<name>A0A1R1PFT3_ZANCU</name>
<organism evidence="1 3">
    <name type="scientific">Zancudomyces culisetae</name>
    <name type="common">Gut fungus</name>
    <name type="synonym">Smittium culisetae</name>
    <dbReference type="NCBI Taxonomy" id="1213189"/>
    <lineage>
        <taxon>Eukaryota</taxon>
        <taxon>Fungi</taxon>
        <taxon>Fungi incertae sedis</taxon>
        <taxon>Zoopagomycota</taxon>
        <taxon>Kickxellomycotina</taxon>
        <taxon>Harpellomycetes</taxon>
        <taxon>Harpellales</taxon>
        <taxon>Legeriomycetaceae</taxon>
        <taxon>Zancudomyces</taxon>
    </lineage>
</organism>
<evidence type="ECO:0000313" key="3">
    <source>
        <dbReference type="Proteomes" id="UP000188320"/>
    </source>
</evidence>
<dbReference type="EMBL" id="LSSK01001379">
    <property type="protein sequence ID" value="OMH79875.1"/>
    <property type="molecule type" value="Genomic_DNA"/>
</dbReference>
<protein>
    <submittedName>
        <fullName evidence="1">Uncharacterized protein</fullName>
    </submittedName>
</protein>
<dbReference type="EMBL" id="LSSK01000689">
    <property type="protein sequence ID" value="OMH82330.1"/>
    <property type="molecule type" value="Genomic_DNA"/>
</dbReference>
<reference evidence="1" key="2">
    <citation type="submission" date="2017-01" db="EMBL/GenBank/DDBJ databases">
        <authorList>
            <person name="Mah S.A."/>
            <person name="Swanson W.J."/>
            <person name="Moy G.W."/>
            <person name="Vacquier V.D."/>
        </authorList>
    </citation>
    <scope>NUCLEOTIDE SEQUENCE [LARGE SCALE GENOMIC DNA]</scope>
    <source>
        <strain evidence="1">COL-18-3</strain>
    </source>
</reference>
<sequence>MLLISKDEFYNVITFCEKHQTNFTCFGYPGRCVDGNRIEKVTGGKEGRTFSTRLRKAEPPRDYKKKLQSFFSLIFSNPTRDGNKMLVTVIFDREKLLKEKQDLEEEFLTLIKKKEKADFLYNSEKEARSRKP</sequence>
<comment type="caution">
    <text evidence="1">The sequence shown here is derived from an EMBL/GenBank/DDBJ whole genome shotgun (WGS) entry which is preliminary data.</text>
</comment>
<evidence type="ECO:0000313" key="2">
    <source>
        <dbReference type="EMBL" id="OMH82330.1"/>
    </source>
</evidence>
<dbReference type="Proteomes" id="UP000188320">
    <property type="component" value="Unassembled WGS sequence"/>
</dbReference>
<gene>
    <name evidence="2" type="ORF">AX774_g4194</name>
    <name evidence="1" type="ORF">AX774_g6703</name>
</gene>
<dbReference type="AlphaFoldDB" id="A0A1R1PFT3"/>